<dbReference type="CDD" id="cd06260">
    <property type="entry name" value="DUF820-like"/>
    <property type="match status" value="1"/>
</dbReference>
<dbReference type="PANTHER" id="PTHR34107">
    <property type="entry name" value="SLL0198 PROTEIN-RELATED"/>
    <property type="match status" value="1"/>
</dbReference>
<dbReference type="Proteomes" id="UP001165986">
    <property type="component" value="Unassembled WGS sequence"/>
</dbReference>
<dbReference type="SUPFAM" id="SSF52980">
    <property type="entry name" value="Restriction endonuclease-like"/>
    <property type="match status" value="1"/>
</dbReference>
<dbReference type="GO" id="GO:0004519">
    <property type="term" value="F:endonuclease activity"/>
    <property type="evidence" value="ECO:0007669"/>
    <property type="project" value="UniProtKB-KW"/>
</dbReference>
<dbReference type="AlphaFoldDB" id="A0AA40VVT0"/>
<dbReference type="Gene3D" id="3.90.1570.10">
    <property type="entry name" value="tt1808, chain A"/>
    <property type="match status" value="1"/>
</dbReference>
<dbReference type="InterPro" id="IPR011335">
    <property type="entry name" value="Restrct_endonuc-II-like"/>
</dbReference>
<accession>A0AA40VVT0</accession>
<keyword evidence="2" id="KW-0540">Nuclease</keyword>
<evidence type="ECO:0000313" key="3">
    <source>
        <dbReference type="Proteomes" id="UP001165986"/>
    </source>
</evidence>
<evidence type="ECO:0000313" key="2">
    <source>
        <dbReference type="EMBL" id="MBD6621217.1"/>
    </source>
</evidence>
<dbReference type="EMBL" id="VJXY01000133">
    <property type="protein sequence ID" value="MBD6621217.1"/>
    <property type="molecule type" value="Genomic_DNA"/>
</dbReference>
<sequence>MLQPLVEPITFEEFLEWKPDNGRYELHKGVIVEMQPTGDHELVRAFLIRELNFEIRRLNLAYSIPGQALVKAVDKKSGYIPDVLILNLPNLANEPLWKKSSTVSQAESIPLIVEVVSTNWRDDYFLKFGEYEEMAIPEYWIVDYAALGGKRFIGNPKQPTISVYGLVDGEYQVTQFRGKDRIQSLTFPELNLTVEQVFQTASPETF</sequence>
<name>A0AA40VVT0_9NOST</name>
<protein>
    <submittedName>
        <fullName evidence="2">Uma2 family endonuclease</fullName>
    </submittedName>
</protein>
<keyword evidence="3" id="KW-1185">Reference proteome</keyword>
<organism evidence="2 3">
    <name type="scientific">Komarekiella delphini-convector SJRDD-AB1</name>
    <dbReference type="NCBI Taxonomy" id="2593771"/>
    <lineage>
        <taxon>Bacteria</taxon>
        <taxon>Bacillati</taxon>
        <taxon>Cyanobacteriota</taxon>
        <taxon>Cyanophyceae</taxon>
        <taxon>Nostocales</taxon>
        <taxon>Nostocaceae</taxon>
        <taxon>Komarekiella</taxon>
        <taxon>Komarekiella delphini-convector</taxon>
    </lineage>
</organism>
<gene>
    <name evidence="2" type="ORF">FNW02_37360</name>
</gene>
<dbReference type="RefSeq" id="WP_191762537.1">
    <property type="nucleotide sequence ID" value="NZ_VJXY01000133.1"/>
</dbReference>
<dbReference type="InterPro" id="IPR012296">
    <property type="entry name" value="Nuclease_put_TT1808"/>
</dbReference>
<evidence type="ECO:0000259" key="1">
    <source>
        <dbReference type="Pfam" id="PF05685"/>
    </source>
</evidence>
<proteinExistence type="predicted"/>
<keyword evidence="2" id="KW-0378">Hydrolase</keyword>
<dbReference type="InterPro" id="IPR008538">
    <property type="entry name" value="Uma2"/>
</dbReference>
<reference evidence="2" key="1">
    <citation type="submission" date="2019-07" db="EMBL/GenBank/DDBJ databases">
        <title>Toxilogical consequences of a new and cryptic species of cyanobacteria (Komarekiella delphini-convector) recovered from the epidermis of a bottlenose dolphin and 1500 ft. in the air.</title>
        <authorList>
            <person name="Brown A.O."/>
            <person name="Dvorak P."/>
            <person name="Villanueva C.D."/>
            <person name="Foss A.J."/>
            <person name="Garvey A.D."/>
            <person name="Gibson Q.A."/>
            <person name="Johansen J.R."/>
            <person name="Casamatta D.A."/>
        </authorList>
    </citation>
    <scope>NUCLEOTIDE SEQUENCE</scope>
    <source>
        <strain evidence="2">SJRDD-AB1</strain>
    </source>
</reference>
<dbReference type="Pfam" id="PF05685">
    <property type="entry name" value="Uma2"/>
    <property type="match status" value="1"/>
</dbReference>
<dbReference type="PANTHER" id="PTHR34107:SF2">
    <property type="entry name" value="SLL0888 PROTEIN"/>
    <property type="match status" value="1"/>
</dbReference>
<keyword evidence="2" id="KW-0255">Endonuclease</keyword>
<feature type="domain" description="Putative restriction endonuclease" evidence="1">
    <location>
        <begin position="11"/>
        <end position="195"/>
    </location>
</feature>
<comment type="caution">
    <text evidence="2">The sequence shown here is derived from an EMBL/GenBank/DDBJ whole genome shotgun (WGS) entry which is preliminary data.</text>
</comment>